<sequence>MSRSPGTVEPSWVTVRWSTTWPSRWVTETVSPSRRTTVVVREPSGLSVWCTVAPP</sequence>
<reference evidence="1 2" key="1">
    <citation type="submission" date="2024-03" db="EMBL/GenBank/DDBJ databases">
        <title>Actinomycetospora sp. OC33-EN06, a novel actinomycete isolated from wild orchid (Aerides multiflora).</title>
        <authorList>
            <person name="Suriyachadkun C."/>
        </authorList>
    </citation>
    <scope>NUCLEOTIDE SEQUENCE [LARGE SCALE GENOMIC DNA]</scope>
    <source>
        <strain evidence="1 2">OC33-EN06</strain>
    </source>
</reference>
<organism evidence="1 2">
    <name type="scientific">Actinomycetospora aeridis</name>
    <dbReference type="NCBI Taxonomy" id="3129231"/>
    <lineage>
        <taxon>Bacteria</taxon>
        <taxon>Bacillati</taxon>
        <taxon>Actinomycetota</taxon>
        <taxon>Actinomycetes</taxon>
        <taxon>Pseudonocardiales</taxon>
        <taxon>Pseudonocardiaceae</taxon>
        <taxon>Actinomycetospora</taxon>
    </lineage>
</organism>
<dbReference type="EMBL" id="JBBEGL010000012">
    <property type="protein sequence ID" value="MEJ2890356.1"/>
    <property type="molecule type" value="Genomic_DNA"/>
</dbReference>
<dbReference type="RefSeq" id="WP_337718553.1">
    <property type="nucleotide sequence ID" value="NZ_JBBEGL010000012.1"/>
</dbReference>
<dbReference type="Proteomes" id="UP001370100">
    <property type="component" value="Unassembled WGS sequence"/>
</dbReference>
<keyword evidence="2" id="KW-1185">Reference proteome</keyword>
<protein>
    <submittedName>
        <fullName evidence="1">Uncharacterized protein</fullName>
    </submittedName>
</protein>
<evidence type="ECO:0000313" key="2">
    <source>
        <dbReference type="Proteomes" id="UP001370100"/>
    </source>
</evidence>
<accession>A0ABU8NFG2</accession>
<proteinExistence type="predicted"/>
<name>A0ABU8NFG2_9PSEU</name>
<comment type="caution">
    <text evidence="1">The sequence shown here is derived from an EMBL/GenBank/DDBJ whole genome shotgun (WGS) entry which is preliminary data.</text>
</comment>
<evidence type="ECO:0000313" key="1">
    <source>
        <dbReference type="EMBL" id="MEJ2890356.1"/>
    </source>
</evidence>
<gene>
    <name evidence="1" type="ORF">WCD41_28130</name>
</gene>